<dbReference type="VEuPathDB" id="FungiDB:PSHT_11738"/>
<sequence length="58" mass="6389">TGSTVAAFPEVIKAHRVNAKEIIAVVLSLHLHGWGEYLKCANSRMAEKKYHDNLRGGT</sequence>
<protein>
    <submittedName>
        <fullName evidence="1">Uncharacterized protein</fullName>
    </submittedName>
</protein>
<evidence type="ECO:0000313" key="1">
    <source>
        <dbReference type="EMBL" id="POW03185.1"/>
    </source>
</evidence>
<name>A0A2S4V167_9BASI</name>
<dbReference type="EMBL" id="PKSM01000202">
    <property type="protein sequence ID" value="POW03185.1"/>
    <property type="molecule type" value="Genomic_DNA"/>
</dbReference>
<gene>
    <name evidence="1" type="ORF">PSHT_11738</name>
</gene>
<comment type="caution">
    <text evidence="1">The sequence shown here is derived from an EMBL/GenBank/DDBJ whole genome shotgun (WGS) entry which is preliminary data.</text>
</comment>
<proteinExistence type="predicted"/>
<reference evidence="2" key="2">
    <citation type="journal article" date="2018" name="BMC Genomics">
        <title>Genomic insights into host adaptation between the wheat stripe rust pathogen (Puccinia striiformis f. sp. tritici) and the barley stripe rust pathogen (Puccinia striiformis f. sp. hordei).</title>
        <authorList>
            <person name="Xia C."/>
            <person name="Wang M."/>
            <person name="Yin C."/>
            <person name="Cornejo O.E."/>
            <person name="Hulbert S.H."/>
            <person name="Chen X."/>
        </authorList>
    </citation>
    <scope>NUCLEOTIDE SEQUENCE [LARGE SCALE GENOMIC DNA]</scope>
    <source>
        <strain evidence="2">93TX-2</strain>
    </source>
</reference>
<organism evidence="1 2">
    <name type="scientific">Puccinia striiformis</name>
    <dbReference type="NCBI Taxonomy" id="27350"/>
    <lineage>
        <taxon>Eukaryota</taxon>
        <taxon>Fungi</taxon>
        <taxon>Dikarya</taxon>
        <taxon>Basidiomycota</taxon>
        <taxon>Pucciniomycotina</taxon>
        <taxon>Pucciniomycetes</taxon>
        <taxon>Pucciniales</taxon>
        <taxon>Pucciniaceae</taxon>
        <taxon>Puccinia</taxon>
    </lineage>
</organism>
<dbReference type="Proteomes" id="UP000238274">
    <property type="component" value="Unassembled WGS sequence"/>
</dbReference>
<reference evidence="2" key="3">
    <citation type="journal article" date="2018" name="Mol. Plant Microbe Interact.">
        <title>Genome sequence resources for the wheat stripe rust pathogen (Puccinia striiformis f. sp. tritici) and the barley stripe rust pathogen (Puccinia striiformis f. sp. hordei).</title>
        <authorList>
            <person name="Xia C."/>
            <person name="Wang M."/>
            <person name="Yin C."/>
            <person name="Cornejo O.E."/>
            <person name="Hulbert S.H."/>
            <person name="Chen X."/>
        </authorList>
    </citation>
    <scope>NUCLEOTIDE SEQUENCE [LARGE SCALE GENOMIC DNA]</scope>
    <source>
        <strain evidence="2">93TX-2</strain>
    </source>
</reference>
<dbReference type="AlphaFoldDB" id="A0A2S4V167"/>
<evidence type="ECO:0000313" key="2">
    <source>
        <dbReference type="Proteomes" id="UP000238274"/>
    </source>
</evidence>
<feature type="non-terminal residue" evidence="1">
    <location>
        <position position="1"/>
    </location>
</feature>
<reference evidence="1 2" key="1">
    <citation type="submission" date="2017-12" db="EMBL/GenBank/DDBJ databases">
        <title>Gene loss provides genomic basis for host adaptation in cereal stripe rust fungi.</title>
        <authorList>
            <person name="Xia C."/>
        </authorList>
    </citation>
    <scope>NUCLEOTIDE SEQUENCE [LARGE SCALE GENOMIC DNA]</scope>
    <source>
        <strain evidence="1 2">93TX-2</strain>
    </source>
</reference>
<accession>A0A2S4V167</accession>
<keyword evidence="2" id="KW-1185">Reference proteome</keyword>